<dbReference type="Pfam" id="PF16053">
    <property type="entry name" value="MRP-S34"/>
    <property type="match status" value="1"/>
</dbReference>
<dbReference type="STRING" id="906689.A0A2I0W8X8"/>
<reference evidence="1 2" key="2">
    <citation type="journal article" date="2017" name="Nature">
        <title>The Apostasia genome and the evolution of orchids.</title>
        <authorList>
            <person name="Zhang G.Q."/>
            <person name="Liu K.W."/>
            <person name="Li Z."/>
            <person name="Lohaus R."/>
            <person name="Hsiao Y.Y."/>
            <person name="Niu S.C."/>
            <person name="Wang J.Y."/>
            <person name="Lin Y.C."/>
            <person name="Xu Q."/>
            <person name="Chen L.J."/>
            <person name="Yoshida K."/>
            <person name="Fujiwara S."/>
            <person name="Wang Z.W."/>
            <person name="Zhang Y.Q."/>
            <person name="Mitsuda N."/>
            <person name="Wang M."/>
            <person name="Liu G.H."/>
            <person name="Pecoraro L."/>
            <person name="Huang H.X."/>
            <person name="Xiao X.J."/>
            <person name="Lin M."/>
            <person name="Wu X.Y."/>
            <person name="Wu W.L."/>
            <person name="Chen Y.Y."/>
            <person name="Chang S.B."/>
            <person name="Sakamoto S."/>
            <person name="Ohme-Takagi M."/>
            <person name="Yagi M."/>
            <person name="Zeng S.J."/>
            <person name="Shen C.Y."/>
            <person name="Yeh C.M."/>
            <person name="Luo Y.B."/>
            <person name="Tsai W.C."/>
            <person name="Van de Peer Y."/>
            <person name="Liu Z.J."/>
        </authorList>
    </citation>
    <scope>NUCLEOTIDE SEQUENCE [LARGE SCALE GENOMIC DNA]</scope>
    <source>
        <tissue evidence="1">The whole plant</tissue>
    </source>
</reference>
<dbReference type="Proteomes" id="UP000233837">
    <property type="component" value="Unassembled WGS sequence"/>
</dbReference>
<proteinExistence type="predicted"/>
<dbReference type="InterPro" id="IPR032053">
    <property type="entry name" value="Ribosomal_mS34"/>
</dbReference>
<sequence length="145" mass="16191">MNLSSSYPTATRAASRSIELFQQSLGGLKASASRALNTVSEVEASKPKRRKKKNLFDVAHFLPNWGIGYKMCKSSWRDLSYEITKINLYKDGRHGKAWGVRYKAGLPVSDVPVKISGVNKGGWKYLKDSKKKEENSPEANQPIQS</sequence>
<dbReference type="PANTHER" id="PTHR35316">
    <property type="entry name" value="28S RIBOSOMAL S34 PROTEIN"/>
    <property type="match status" value="1"/>
</dbReference>
<accession>A0A2I0W8X8</accession>
<dbReference type="OrthoDB" id="16434at2759"/>
<keyword evidence="2" id="KW-1185">Reference proteome</keyword>
<dbReference type="GO" id="GO:0005739">
    <property type="term" value="C:mitochondrion"/>
    <property type="evidence" value="ECO:0007669"/>
    <property type="project" value="InterPro"/>
</dbReference>
<evidence type="ECO:0000313" key="2">
    <source>
        <dbReference type="Proteomes" id="UP000233837"/>
    </source>
</evidence>
<evidence type="ECO:0000313" key="1">
    <source>
        <dbReference type="EMBL" id="PKU72119.1"/>
    </source>
</evidence>
<dbReference type="GO" id="GO:0003735">
    <property type="term" value="F:structural constituent of ribosome"/>
    <property type="evidence" value="ECO:0007669"/>
    <property type="project" value="InterPro"/>
</dbReference>
<reference evidence="1 2" key="1">
    <citation type="journal article" date="2016" name="Sci. Rep.">
        <title>The Dendrobium catenatum Lindl. genome sequence provides insights into polysaccharide synthase, floral development and adaptive evolution.</title>
        <authorList>
            <person name="Zhang G.Q."/>
            <person name="Xu Q."/>
            <person name="Bian C."/>
            <person name="Tsai W.C."/>
            <person name="Yeh C.M."/>
            <person name="Liu K.W."/>
            <person name="Yoshida K."/>
            <person name="Zhang L.S."/>
            <person name="Chang S.B."/>
            <person name="Chen F."/>
            <person name="Shi Y."/>
            <person name="Su Y.Y."/>
            <person name="Zhang Y.Q."/>
            <person name="Chen L.J."/>
            <person name="Yin Y."/>
            <person name="Lin M."/>
            <person name="Huang H."/>
            <person name="Deng H."/>
            <person name="Wang Z.W."/>
            <person name="Zhu S.L."/>
            <person name="Zhao X."/>
            <person name="Deng C."/>
            <person name="Niu S.C."/>
            <person name="Huang J."/>
            <person name="Wang M."/>
            <person name="Liu G.H."/>
            <person name="Yang H.J."/>
            <person name="Xiao X.J."/>
            <person name="Hsiao Y.Y."/>
            <person name="Wu W.L."/>
            <person name="Chen Y.Y."/>
            <person name="Mitsuda N."/>
            <person name="Ohme-Takagi M."/>
            <person name="Luo Y.B."/>
            <person name="Van de Peer Y."/>
            <person name="Liu Z.J."/>
        </authorList>
    </citation>
    <scope>NUCLEOTIDE SEQUENCE [LARGE SCALE GENOMIC DNA]</scope>
    <source>
        <tissue evidence="1">The whole plant</tissue>
    </source>
</reference>
<gene>
    <name evidence="1" type="ORF">MA16_Dca006712</name>
</gene>
<dbReference type="AlphaFoldDB" id="A0A2I0W8X8"/>
<protein>
    <submittedName>
        <fullName evidence="1">Uncharacterized protein</fullName>
    </submittedName>
</protein>
<organism evidence="1 2">
    <name type="scientific">Dendrobium catenatum</name>
    <dbReference type="NCBI Taxonomy" id="906689"/>
    <lineage>
        <taxon>Eukaryota</taxon>
        <taxon>Viridiplantae</taxon>
        <taxon>Streptophyta</taxon>
        <taxon>Embryophyta</taxon>
        <taxon>Tracheophyta</taxon>
        <taxon>Spermatophyta</taxon>
        <taxon>Magnoliopsida</taxon>
        <taxon>Liliopsida</taxon>
        <taxon>Asparagales</taxon>
        <taxon>Orchidaceae</taxon>
        <taxon>Epidendroideae</taxon>
        <taxon>Malaxideae</taxon>
        <taxon>Dendrobiinae</taxon>
        <taxon>Dendrobium</taxon>
    </lineage>
</organism>
<dbReference type="PANTHER" id="PTHR35316:SF1">
    <property type="entry name" value="28S RIBOSOMAL S34 PROTEIN"/>
    <property type="match status" value="1"/>
</dbReference>
<dbReference type="EMBL" id="KZ502843">
    <property type="protein sequence ID" value="PKU72119.1"/>
    <property type="molecule type" value="Genomic_DNA"/>
</dbReference>
<name>A0A2I0W8X8_9ASPA</name>